<keyword evidence="12" id="KW-0963">Cytoplasm</keyword>
<dbReference type="Gene3D" id="3.40.1190.20">
    <property type="match status" value="1"/>
</dbReference>
<proteinExistence type="inferred from homology"/>
<evidence type="ECO:0000256" key="11">
    <source>
        <dbReference type="ARBA" id="ARBA00023277"/>
    </source>
</evidence>
<evidence type="ECO:0000256" key="1">
    <source>
        <dbReference type="ARBA" id="ARBA00005380"/>
    </source>
</evidence>
<dbReference type="InterPro" id="IPR011877">
    <property type="entry name" value="Ribokinase"/>
</dbReference>
<keyword evidence="15" id="KW-1185">Reference proteome</keyword>
<comment type="subunit">
    <text evidence="12">Homodimer.</text>
</comment>
<evidence type="ECO:0000256" key="5">
    <source>
        <dbReference type="ARBA" id="ARBA00022723"/>
    </source>
</evidence>
<reference evidence="14 15" key="1">
    <citation type="journal article" date="2019" name="Int. J. Syst. Evol. Microbiol.">
        <title>The Global Catalogue of Microorganisms (GCM) 10K type strain sequencing project: providing services to taxonomists for standard genome sequencing and annotation.</title>
        <authorList>
            <consortium name="The Broad Institute Genomics Platform"/>
            <consortium name="The Broad Institute Genome Sequencing Center for Infectious Disease"/>
            <person name="Wu L."/>
            <person name="Ma J."/>
        </authorList>
    </citation>
    <scope>NUCLEOTIDE SEQUENCE [LARGE SCALE GENOMIC DNA]</scope>
    <source>
        <strain evidence="14 15">JCM 9088</strain>
    </source>
</reference>
<feature type="binding site" evidence="12">
    <location>
        <position position="286"/>
    </location>
    <ligand>
        <name>K(+)</name>
        <dbReference type="ChEBI" id="CHEBI:29103"/>
    </ligand>
</feature>
<feature type="binding site" evidence="12">
    <location>
        <position position="141"/>
    </location>
    <ligand>
        <name>substrate</name>
    </ligand>
</feature>
<keyword evidence="11 12" id="KW-0119">Carbohydrate metabolism</keyword>
<feature type="binding site" evidence="12">
    <location>
        <begin position="41"/>
        <end position="45"/>
    </location>
    <ligand>
        <name>substrate</name>
    </ligand>
</feature>
<comment type="caution">
    <text evidence="12">Lacks conserved residue(s) required for the propagation of feature annotation.</text>
</comment>
<feature type="binding site" evidence="12">
    <location>
        <position position="249"/>
    </location>
    <ligand>
        <name>K(+)</name>
        <dbReference type="ChEBI" id="CHEBI:29103"/>
    </ligand>
</feature>
<evidence type="ECO:0000256" key="12">
    <source>
        <dbReference type="HAMAP-Rule" id="MF_01987"/>
    </source>
</evidence>
<feature type="binding site" evidence="12">
    <location>
        <begin position="13"/>
        <end position="15"/>
    </location>
    <ligand>
        <name>substrate</name>
    </ligand>
</feature>
<dbReference type="PRINTS" id="PR00990">
    <property type="entry name" value="RIBOKINASE"/>
</dbReference>
<feature type="binding site" evidence="12">
    <location>
        <begin position="252"/>
        <end position="253"/>
    </location>
    <ligand>
        <name>ATP</name>
        <dbReference type="ChEBI" id="CHEBI:30616"/>
    </ligand>
</feature>
<dbReference type="PROSITE" id="PS00584">
    <property type="entry name" value="PFKB_KINASES_2"/>
    <property type="match status" value="1"/>
</dbReference>
<feature type="domain" description="Carbohydrate kinase PfkB" evidence="13">
    <location>
        <begin position="5"/>
        <end position="295"/>
    </location>
</feature>
<keyword evidence="8 12" id="KW-0067">ATP-binding</keyword>
<dbReference type="InterPro" id="IPR002173">
    <property type="entry name" value="Carboh/pur_kinase_PfkB_CS"/>
</dbReference>
<evidence type="ECO:0000256" key="3">
    <source>
        <dbReference type="ARBA" id="ARBA00016943"/>
    </source>
</evidence>
<comment type="caution">
    <text evidence="14">The sequence shown here is derived from an EMBL/GenBank/DDBJ whole genome shotgun (WGS) entry which is preliminary data.</text>
</comment>
<comment type="subcellular location">
    <subcellularLocation>
        <location evidence="12">Cytoplasm</location>
    </subcellularLocation>
</comment>
<keyword evidence="7 12" id="KW-0418">Kinase</keyword>
<feature type="binding site" evidence="12">
    <location>
        <begin position="218"/>
        <end position="223"/>
    </location>
    <ligand>
        <name>ATP</name>
        <dbReference type="ChEBI" id="CHEBI:30616"/>
    </ligand>
</feature>
<gene>
    <name evidence="12" type="primary">rbsK</name>
    <name evidence="14" type="ORF">GCM10010446_56040</name>
</gene>
<feature type="binding site" evidence="12">
    <location>
        <position position="288"/>
    </location>
    <ligand>
        <name>K(+)</name>
        <dbReference type="ChEBI" id="CHEBI:29103"/>
    </ligand>
</feature>
<dbReference type="EMBL" id="BAAAUD010000053">
    <property type="protein sequence ID" value="GAA2963291.1"/>
    <property type="molecule type" value="Genomic_DNA"/>
</dbReference>
<feature type="binding site" evidence="12">
    <location>
        <position position="184"/>
    </location>
    <ligand>
        <name>ATP</name>
        <dbReference type="ChEBI" id="CHEBI:30616"/>
    </ligand>
</feature>
<keyword evidence="4 12" id="KW-0808">Transferase</keyword>
<dbReference type="PANTHER" id="PTHR10584:SF166">
    <property type="entry name" value="RIBOKINASE"/>
    <property type="match status" value="1"/>
</dbReference>
<feature type="binding site" evidence="12">
    <location>
        <position position="292"/>
    </location>
    <ligand>
        <name>K(+)</name>
        <dbReference type="ChEBI" id="CHEBI:29103"/>
    </ligand>
</feature>
<evidence type="ECO:0000256" key="9">
    <source>
        <dbReference type="ARBA" id="ARBA00022842"/>
    </source>
</evidence>
<dbReference type="CDD" id="cd01174">
    <property type="entry name" value="ribokinase"/>
    <property type="match status" value="1"/>
</dbReference>
<evidence type="ECO:0000256" key="10">
    <source>
        <dbReference type="ARBA" id="ARBA00022958"/>
    </source>
</evidence>
<feature type="binding site" evidence="12">
    <location>
        <position position="283"/>
    </location>
    <ligand>
        <name>K(+)</name>
        <dbReference type="ChEBI" id="CHEBI:29103"/>
    </ligand>
</feature>
<comment type="activity regulation">
    <text evidence="12">Activated by a monovalent cation that binds near, but not in, the active site. The most likely occupant of the site in vivo is potassium. Ion binding induces a conformational change that may alter substrate affinity.</text>
</comment>
<accession>A0ABN3XKA8</accession>
<comment type="similarity">
    <text evidence="12">Belongs to the carbohydrate kinase PfkB family. Ribokinase subfamily.</text>
</comment>
<evidence type="ECO:0000256" key="2">
    <source>
        <dbReference type="ARBA" id="ARBA00012035"/>
    </source>
</evidence>
<dbReference type="HAMAP" id="MF_01987">
    <property type="entry name" value="Ribokinase"/>
    <property type="match status" value="1"/>
</dbReference>
<sequence>MNDYDLLVVGSANADLVIGVERRPAPGETVLGSDLAVHPGGKGANQAVAAARLGARTALLARVGDDAHGRLLLESQRAAGVDTGGVLVGGAPTGVALITVDPSGDNSIVVSPGANARLTPEDVRAAGDLLAGAGVVSAQLEIPLETVAEVVRARAAGARFVLNPSPPAPLPPDVLAACDPLVVNEHEARFVLGDAAGHGPEDWARALLALGPRSVVVTLGAEGALVAEGGTGASAVRVPSPRVDAVDTTGAGDAFTAALAWRLSLGEDLATAAAFAVRVGAAAVTREGAQASFPTAEEVSAL</sequence>
<evidence type="ECO:0000256" key="8">
    <source>
        <dbReference type="ARBA" id="ARBA00022840"/>
    </source>
</evidence>
<evidence type="ECO:0000256" key="6">
    <source>
        <dbReference type="ARBA" id="ARBA00022741"/>
    </source>
</evidence>
<dbReference type="InterPro" id="IPR029056">
    <property type="entry name" value="Ribokinase-like"/>
</dbReference>
<dbReference type="SUPFAM" id="SSF53613">
    <property type="entry name" value="Ribokinase-like"/>
    <property type="match status" value="1"/>
</dbReference>
<dbReference type="PANTHER" id="PTHR10584">
    <property type="entry name" value="SUGAR KINASE"/>
    <property type="match status" value="1"/>
</dbReference>
<comment type="function">
    <text evidence="12">Catalyzes the phosphorylation of ribose at O-5 in a reaction requiring ATP and magnesium. The resulting D-ribose-5-phosphate can then be used either for sythesis of nucleotides, histidine, and tryptophan, or as a component of the pentose phosphate pathway.</text>
</comment>
<keyword evidence="6 12" id="KW-0547">Nucleotide-binding</keyword>
<evidence type="ECO:0000256" key="7">
    <source>
        <dbReference type="ARBA" id="ARBA00022777"/>
    </source>
</evidence>
<dbReference type="Proteomes" id="UP001500403">
    <property type="component" value="Unassembled WGS sequence"/>
</dbReference>
<dbReference type="InterPro" id="IPR011611">
    <property type="entry name" value="PfkB_dom"/>
</dbReference>
<keyword evidence="10 12" id="KW-0630">Potassium</keyword>
<evidence type="ECO:0000259" key="13">
    <source>
        <dbReference type="Pfam" id="PF00294"/>
    </source>
</evidence>
<comment type="similarity">
    <text evidence="1">Belongs to the carbohydrate kinase pfkB family.</text>
</comment>
<comment type="pathway">
    <text evidence="12">Carbohydrate metabolism; D-ribose degradation; D-ribose 5-phosphate from beta-D-ribopyranose: step 2/2.</text>
</comment>
<comment type="cofactor">
    <cofactor evidence="12">
        <name>Mg(2+)</name>
        <dbReference type="ChEBI" id="CHEBI:18420"/>
    </cofactor>
    <text evidence="12">Requires a divalent cation, most likely magnesium in vivo, as an electrophilic catalyst to aid phosphoryl group transfer. It is the chelate of the metal and the nucleotide that is the actual substrate.</text>
</comment>
<feature type="binding site" evidence="12">
    <location>
        <position position="247"/>
    </location>
    <ligand>
        <name>K(+)</name>
        <dbReference type="ChEBI" id="CHEBI:29103"/>
    </ligand>
</feature>
<dbReference type="Pfam" id="PF00294">
    <property type="entry name" value="PfkB"/>
    <property type="match status" value="1"/>
</dbReference>
<keyword evidence="9 12" id="KW-0460">Magnesium</keyword>
<keyword evidence="5 12" id="KW-0479">Metal-binding</keyword>
<dbReference type="InterPro" id="IPR002139">
    <property type="entry name" value="Ribo/fructo_kinase"/>
</dbReference>
<feature type="active site" description="Proton acceptor" evidence="12">
    <location>
        <position position="253"/>
    </location>
</feature>
<evidence type="ECO:0000313" key="15">
    <source>
        <dbReference type="Proteomes" id="UP001500403"/>
    </source>
</evidence>
<organism evidence="14 15">
    <name type="scientific">Streptomyces enissocaesilis</name>
    <dbReference type="NCBI Taxonomy" id="332589"/>
    <lineage>
        <taxon>Bacteria</taxon>
        <taxon>Bacillati</taxon>
        <taxon>Actinomycetota</taxon>
        <taxon>Actinomycetes</taxon>
        <taxon>Kitasatosporales</taxon>
        <taxon>Streptomycetaceae</taxon>
        <taxon>Streptomyces</taxon>
        <taxon>Streptomyces rochei group</taxon>
    </lineage>
</organism>
<protein>
    <recommendedName>
        <fullName evidence="3 12">Ribokinase</fullName>
        <shortName evidence="12">RK</shortName>
        <ecNumber evidence="2 12">2.7.1.15</ecNumber>
    </recommendedName>
</protein>
<feature type="binding site" evidence="12">
    <location>
        <position position="253"/>
    </location>
    <ligand>
        <name>substrate</name>
    </ligand>
</feature>
<evidence type="ECO:0000313" key="14">
    <source>
        <dbReference type="EMBL" id="GAA2963291.1"/>
    </source>
</evidence>
<comment type="catalytic activity">
    <reaction evidence="12">
        <text>D-ribose + ATP = D-ribose 5-phosphate + ADP + H(+)</text>
        <dbReference type="Rhea" id="RHEA:13697"/>
        <dbReference type="ChEBI" id="CHEBI:15378"/>
        <dbReference type="ChEBI" id="CHEBI:30616"/>
        <dbReference type="ChEBI" id="CHEBI:47013"/>
        <dbReference type="ChEBI" id="CHEBI:78346"/>
        <dbReference type="ChEBI" id="CHEBI:456216"/>
        <dbReference type="EC" id="2.7.1.15"/>
    </reaction>
</comment>
<dbReference type="RefSeq" id="WP_344498669.1">
    <property type="nucleotide sequence ID" value="NZ_BAAAUD010000053.1"/>
</dbReference>
<evidence type="ECO:0000256" key="4">
    <source>
        <dbReference type="ARBA" id="ARBA00022679"/>
    </source>
</evidence>
<dbReference type="EC" id="2.7.1.15" evidence="2 12"/>
<name>A0ABN3XKA8_9ACTN</name>